<accession>A0ABV5W6S6</accession>
<dbReference type="Pfam" id="PF01557">
    <property type="entry name" value="FAA_hydrolase"/>
    <property type="match status" value="1"/>
</dbReference>
<keyword evidence="5" id="KW-1185">Reference proteome</keyword>
<comment type="similarity">
    <text evidence="1">Belongs to the FAH family.</text>
</comment>
<dbReference type="EMBL" id="JBHMAG010000020">
    <property type="protein sequence ID" value="MFB9756080.1"/>
    <property type="molecule type" value="Genomic_DNA"/>
</dbReference>
<dbReference type="PANTHER" id="PTHR42796">
    <property type="entry name" value="FUMARYLACETOACETATE HYDROLASE DOMAIN-CONTAINING PROTEIN 2A-RELATED"/>
    <property type="match status" value="1"/>
</dbReference>
<keyword evidence="4" id="KW-0378">Hydrolase</keyword>
<comment type="caution">
    <text evidence="4">The sequence shown here is derived from an EMBL/GenBank/DDBJ whole genome shotgun (WGS) entry which is preliminary data.</text>
</comment>
<evidence type="ECO:0000256" key="1">
    <source>
        <dbReference type="ARBA" id="ARBA00010211"/>
    </source>
</evidence>
<evidence type="ECO:0000256" key="2">
    <source>
        <dbReference type="ARBA" id="ARBA00022723"/>
    </source>
</evidence>
<evidence type="ECO:0000313" key="5">
    <source>
        <dbReference type="Proteomes" id="UP001589619"/>
    </source>
</evidence>
<feature type="domain" description="Fumarylacetoacetase-like C-terminal" evidence="3">
    <location>
        <begin position="92"/>
        <end position="298"/>
    </location>
</feature>
<protein>
    <submittedName>
        <fullName evidence="4">Fumarylacetoacetate hydrolase family protein</fullName>
    </submittedName>
</protein>
<keyword evidence="2" id="KW-0479">Metal-binding</keyword>
<dbReference type="GO" id="GO:0016787">
    <property type="term" value="F:hydrolase activity"/>
    <property type="evidence" value="ECO:0007669"/>
    <property type="project" value="UniProtKB-KW"/>
</dbReference>
<name>A0ABV5W6S6_9BACL</name>
<evidence type="ECO:0000313" key="4">
    <source>
        <dbReference type="EMBL" id="MFB9756080.1"/>
    </source>
</evidence>
<gene>
    <name evidence="4" type="ORF">ACFFNY_31270</name>
</gene>
<dbReference type="PANTHER" id="PTHR42796:SF4">
    <property type="entry name" value="FUMARYLACETOACETATE HYDROLASE DOMAIN-CONTAINING PROTEIN 2A"/>
    <property type="match status" value="1"/>
</dbReference>
<organism evidence="4 5">
    <name type="scientific">Paenibacillus hodogayensis</name>
    <dbReference type="NCBI Taxonomy" id="279208"/>
    <lineage>
        <taxon>Bacteria</taxon>
        <taxon>Bacillati</taxon>
        <taxon>Bacillota</taxon>
        <taxon>Bacilli</taxon>
        <taxon>Bacillales</taxon>
        <taxon>Paenibacillaceae</taxon>
        <taxon>Paenibacillus</taxon>
    </lineage>
</organism>
<dbReference type="SUPFAM" id="SSF56529">
    <property type="entry name" value="FAH"/>
    <property type="match status" value="1"/>
</dbReference>
<proteinExistence type="inferred from homology"/>
<dbReference type="RefSeq" id="WP_344913306.1">
    <property type="nucleotide sequence ID" value="NZ_BAAAYO010000012.1"/>
</dbReference>
<dbReference type="InterPro" id="IPR011234">
    <property type="entry name" value="Fumarylacetoacetase-like_C"/>
</dbReference>
<evidence type="ECO:0000259" key="3">
    <source>
        <dbReference type="Pfam" id="PF01557"/>
    </source>
</evidence>
<dbReference type="Proteomes" id="UP001589619">
    <property type="component" value="Unassembled WGS sequence"/>
</dbReference>
<dbReference type="InterPro" id="IPR036663">
    <property type="entry name" value="Fumarylacetoacetase_C_sf"/>
</dbReference>
<reference evidence="4 5" key="1">
    <citation type="submission" date="2024-09" db="EMBL/GenBank/DDBJ databases">
        <authorList>
            <person name="Sun Q."/>
            <person name="Mori K."/>
        </authorList>
    </citation>
    <scope>NUCLEOTIDE SEQUENCE [LARGE SCALE GENOMIC DNA]</scope>
    <source>
        <strain evidence="4 5">JCM 12520</strain>
    </source>
</reference>
<dbReference type="InterPro" id="IPR051121">
    <property type="entry name" value="FAH"/>
</dbReference>
<sequence length="299" mass="33344">MKFFNFYKEGILKLGIKHEYGMIDVEKAAQFYPYDGLPALPTTVMGVIRSGPSEYEALNRYIASLPPPEEQSPYGLNESSIIWGPCVDSPQKLICVGLNYKKHAYETNLPIPEYPILFNKFNNALTGHGAVIPIPSETVKVDYEVELAIVIGKTARNVPIADSLDYVFGYCIANDVSARDLQLLTGQWMLGKTCDSFCPLGPYLTTADEVGDPNDLHMKTTVNGDVRQNSHTSDMIFTCADTISYISRHFTLQPGDVIMTGTPEGVIMGYPPDKQHYLKRGDEVVLEIEKLGILQNRFY</sequence>
<dbReference type="Gene3D" id="3.90.850.10">
    <property type="entry name" value="Fumarylacetoacetase-like, C-terminal domain"/>
    <property type="match status" value="1"/>
</dbReference>